<protein>
    <submittedName>
        <fullName evidence="4">Alpha-xylosidase</fullName>
        <ecNumber evidence="4">3.2.1.177</ecNumber>
    </submittedName>
</protein>
<dbReference type="PROSITE" id="PS50222">
    <property type="entry name" value="EF_HAND_2"/>
    <property type="match status" value="1"/>
</dbReference>
<organism evidence="4 5">
    <name type="scientific">Thiorhodovibrio winogradskyi</name>
    <dbReference type="NCBI Taxonomy" id="77007"/>
    <lineage>
        <taxon>Bacteria</taxon>
        <taxon>Pseudomonadati</taxon>
        <taxon>Pseudomonadota</taxon>
        <taxon>Gammaproteobacteria</taxon>
        <taxon>Chromatiales</taxon>
        <taxon>Chromatiaceae</taxon>
        <taxon>Thiorhodovibrio</taxon>
    </lineage>
</organism>
<dbReference type="InterPro" id="IPR025887">
    <property type="entry name" value="Glyco_hydro_31_N_dom"/>
</dbReference>
<dbReference type="EMBL" id="CP121472">
    <property type="protein sequence ID" value="WPL18422.1"/>
    <property type="molecule type" value="Genomic_DNA"/>
</dbReference>
<dbReference type="Proteomes" id="UP001432180">
    <property type="component" value="Chromosome"/>
</dbReference>
<dbReference type="InterPro" id="IPR018247">
    <property type="entry name" value="EF_Hand_1_Ca_BS"/>
</dbReference>
<dbReference type="Pfam" id="PF17137">
    <property type="entry name" value="DUF5110"/>
    <property type="match status" value="1"/>
</dbReference>
<evidence type="ECO:0000256" key="2">
    <source>
        <dbReference type="RuleBase" id="RU361185"/>
    </source>
</evidence>
<dbReference type="Pfam" id="PF13802">
    <property type="entry name" value="Gal_mutarotas_2"/>
    <property type="match status" value="1"/>
</dbReference>
<dbReference type="InterPro" id="IPR017853">
    <property type="entry name" value="GH"/>
</dbReference>
<dbReference type="InterPro" id="IPR002048">
    <property type="entry name" value="EF_hand_dom"/>
</dbReference>
<dbReference type="Pfam" id="PF21365">
    <property type="entry name" value="Glyco_hydro_31_3rd"/>
    <property type="match status" value="1"/>
</dbReference>
<evidence type="ECO:0000313" key="5">
    <source>
        <dbReference type="Proteomes" id="UP001432180"/>
    </source>
</evidence>
<dbReference type="SUPFAM" id="SSF74650">
    <property type="entry name" value="Galactose mutarotase-like"/>
    <property type="match status" value="1"/>
</dbReference>
<dbReference type="Pfam" id="PF01055">
    <property type="entry name" value="Glyco_hydro_31_2nd"/>
    <property type="match status" value="2"/>
</dbReference>
<dbReference type="Gene3D" id="2.60.40.1180">
    <property type="entry name" value="Golgi alpha-mannosidase II"/>
    <property type="match status" value="2"/>
</dbReference>
<dbReference type="Gene3D" id="2.60.40.1760">
    <property type="entry name" value="glycosyl hydrolase (family 31)"/>
    <property type="match status" value="1"/>
</dbReference>
<dbReference type="PANTHER" id="PTHR22762:SF166">
    <property type="entry name" value="ALPHA-GLUCOSIDASE"/>
    <property type="match status" value="1"/>
</dbReference>
<dbReference type="GO" id="GO:0061634">
    <property type="term" value="F:alpha-D-xyloside xylohydrolase"/>
    <property type="evidence" value="ECO:0007669"/>
    <property type="project" value="UniProtKB-EC"/>
</dbReference>
<evidence type="ECO:0000313" key="4">
    <source>
        <dbReference type="EMBL" id="WPL18422.1"/>
    </source>
</evidence>
<gene>
    <name evidence="4" type="primary">yicI</name>
    <name evidence="4" type="ORF">Thiowin_03495</name>
</gene>
<dbReference type="InterPro" id="IPR033403">
    <property type="entry name" value="DUF5110"/>
</dbReference>
<dbReference type="CDD" id="cd14752">
    <property type="entry name" value="GH31_N"/>
    <property type="match status" value="1"/>
</dbReference>
<comment type="similarity">
    <text evidence="1 2">Belongs to the glycosyl hydrolase 31 family.</text>
</comment>
<dbReference type="InterPro" id="IPR013780">
    <property type="entry name" value="Glyco_hydro_b"/>
</dbReference>
<name>A0ABZ0SC00_9GAMM</name>
<dbReference type="SUPFAM" id="SSF51011">
    <property type="entry name" value="Glycosyl hydrolase domain"/>
    <property type="match status" value="1"/>
</dbReference>
<dbReference type="Gene3D" id="1.10.238.10">
    <property type="entry name" value="EF-hand"/>
    <property type="match status" value="1"/>
</dbReference>
<evidence type="ECO:0000259" key="3">
    <source>
        <dbReference type="PROSITE" id="PS50222"/>
    </source>
</evidence>
<dbReference type="PANTHER" id="PTHR22762">
    <property type="entry name" value="ALPHA-GLUCOSIDASE"/>
    <property type="match status" value="1"/>
</dbReference>
<keyword evidence="5" id="KW-1185">Reference proteome</keyword>
<evidence type="ECO:0000256" key="1">
    <source>
        <dbReference type="ARBA" id="ARBA00007806"/>
    </source>
</evidence>
<dbReference type="PROSITE" id="PS00018">
    <property type="entry name" value="EF_HAND_1"/>
    <property type="match status" value="1"/>
</dbReference>
<dbReference type="InterPro" id="IPR011013">
    <property type="entry name" value="Gal_mutarotase_sf_dom"/>
</dbReference>
<dbReference type="Gene3D" id="3.20.20.80">
    <property type="entry name" value="Glycosidases"/>
    <property type="match status" value="2"/>
</dbReference>
<keyword evidence="2 4" id="KW-0378">Hydrolase</keyword>
<proteinExistence type="inferred from homology"/>
<feature type="domain" description="EF-hand" evidence="3">
    <location>
        <begin position="9"/>
        <end position="36"/>
    </location>
</feature>
<dbReference type="EC" id="3.2.1.177" evidence="4"/>
<reference evidence="4 5" key="1">
    <citation type="journal article" date="2023" name="Microorganisms">
        <title>Thiorhodovibrio frisius and Trv. litoralis spp. nov., Two Novel Members from a Clade of Fastidious Purple Sulfur Bacteria That Exhibit Unique Red-Shifted Light-Harvesting Capabilities.</title>
        <authorList>
            <person name="Methner A."/>
            <person name="Kuzyk S.B."/>
            <person name="Petersen J."/>
            <person name="Bauer S."/>
            <person name="Brinkmann H."/>
            <person name="Sichau K."/>
            <person name="Wanner G."/>
            <person name="Wolf J."/>
            <person name="Neumann-Schaal M."/>
            <person name="Henke P."/>
            <person name="Tank M."/>
            <person name="Sproer C."/>
            <person name="Bunk B."/>
            <person name="Overmann J."/>
        </authorList>
    </citation>
    <scope>NUCLEOTIDE SEQUENCE [LARGE SCALE GENOMIC DNA]</scope>
    <source>
        <strain evidence="4 5">DSM 6702</strain>
    </source>
</reference>
<dbReference type="InterPro" id="IPR000322">
    <property type="entry name" value="Glyco_hydro_31_TIM"/>
</dbReference>
<sequence>MRGMANAPAFSDIDQNGDGQIDKQEFQSAQMQQQRTMQLKMADHAESTPGFVQHWEAGSDSIIAEHAQALTRIDAVADDILRIRVAPAGRLAPSHSWQDEPRSLSGGRLLVEKRARVLHLVTRAMRTKLNLDTGAVSLGNADGAVYASDLTPVRWRQVEQHEIPTLAPALAAAVAPTATPAAAPTISSQTNNGWSPGPATTGLWLRKALHPREGLFGCGQRFGALNRRGQRLAHWTTDIHSPGLGVVDGCLYQAHPLLLALRPGLAWGLMLGSSGYSHFDLGAEQPDALGLFNLGGELDYTLFAGPTPAAVVEQITRLTGRPALPPLWALGYHQSRWGYRSDAEIRAIANAFRRRRIPIDAIHLDIDYMDGFRVFSWDRERFPSPRATIEALHRQDIHAVTIIDPGVIQEPEIDGANRSSDPVLESGLRGDHFIRRPDGKLFTGYVWSGASLFSDFCRTPTRRWWGEVLTRSASIGAQRWAVSWMGDNASSLEDLRTSLPQLASMGLGGSPHVGVDIGGFHGACDGELFARWIELGAFYPFMRAHAYHGSPPREPWAFGDKVEAIARTTIERRYQFLPYLYTLAHRAHRTGEPILRPLLYDFPRATELHGIEDQLMVGPRLMIAPVCEPGVSEREVHLPPGVWYDFHSGRRIDDGAPAARAADTGADANSDTAAEAHARAAVASVGAKARISASAINRRCLLPAPPGRMPILVRGGSCLTLGAPWQSTREPLTELILDAYPDDGQSGSWTLIEDVGDGWGYCDGELVETALGVDHERAGPRLMVGRRRGGWQPRPRQLVLRLHLVQQPDHLLLDGAPKADWHWDQADHAAVVSLIDDGEAHQLSAE</sequence>
<accession>A0ABZ0SC00</accession>
<dbReference type="SUPFAM" id="SSF51445">
    <property type="entry name" value="(Trans)glycosidases"/>
    <property type="match status" value="1"/>
</dbReference>
<keyword evidence="2 4" id="KW-0326">Glycosidase</keyword>
<dbReference type="InterPro" id="IPR048395">
    <property type="entry name" value="Glyco_hydro_31_C"/>
</dbReference>